<dbReference type="InterPro" id="IPR008756">
    <property type="entry name" value="Peptidase_M56"/>
</dbReference>
<evidence type="ECO:0000256" key="1">
    <source>
        <dbReference type="SAM" id="MobiDB-lite"/>
    </source>
</evidence>
<feature type="region of interest" description="Disordered" evidence="1">
    <location>
        <begin position="347"/>
        <end position="371"/>
    </location>
</feature>
<keyword evidence="2" id="KW-1133">Transmembrane helix</keyword>
<dbReference type="Proteomes" id="UP001065265">
    <property type="component" value="Chromosome"/>
</dbReference>
<feature type="transmembrane region" description="Helical" evidence="2">
    <location>
        <begin position="101"/>
        <end position="118"/>
    </location>
</feature>
<feature type="transmembrane region" description="Helical" evidence="2">
    <location>
        <begin position="35"/>
        <end position="57"/>
    </location>
</feature>
<evidence type="ECO:0000259" key="3">
    <source>
        <dbReference type="Pfam" id="PF05569"/>
    </source>
</evidence>
<dbReference type="PANTHER" id="PTHR34978">
    <property type="entry name" value="POSSIBLE SENSOR-TRANSDUCER PROTEIN BLAR"/>
    <property type="match status" value="1"/>
</dbReference>
<dbReference type="RefSeq" id="WP_265557898.1">
    <property type="nucleotide sequence ID" value="NZ_CP092471.1"/>
</dbReference>
<keyword evidence="2" id="KW-0472">Membrane</keyword>
<dbReference type="EMBL" id="CP092471">
    <property type="protein sequence ID" value="UVI38720.1"/>
    <property type="molecule type" value="Genomic_DNA"/>
</dbReference>
<keyword evidence="2" id="KW-0812">Transmembrane</keyword>
<proteinExistence type="predicted"/>
<dbReference type="CDD" id="cd07341">
    <property type="entry name" value="M56_BlaR1_MecR1_like"/>
    <property type="match status" value="1"/>
</dbReference>
<name>A0ABY5SX34_9SPHN</name>
<dbReference type="Pfam" id="PF05569">
    <property type="entry name" value="Peptidase_M56"/>
    <property type="match status" value="1"/>
</dbReference>
<evidence type="ECO:0000313" key="5">
    <source>
        <dbReference type="Proteomes" id="UP001065265"/>
    </source>
</evidence>
<evidence type="ECO:0000256" key="2">
    <source>
        <dbReference type="SAM" id="Phobius"/>
    </source>
</evidence>
<gene>
    <name evidence="4" type="ORF">L1F33_10730</name>
</gene>
<reference evidence="4" key="1">
    <citation type="submission" date="2022-02" db="EMBL/GenBank/DDBJ databases">
        <title>Qipengyuania spongiae sp. nov., isolated from marine sponge.</title>
        <authorList>
            <person name="Li Z."/>
            <person name="Zhang M."/>
        </authorList>
    </citation>
    <scope>NUCLEOTIDE SEQUENCE</scope>
    <source>
        <strain evidence="4">PHS-Z21</strain>
    </source>
</reference>
<dbReference type="InterPro" id="IPR052173">
    <property type="entry name" value="Beta-lactam_resp_regulator"/>
</dbReference>
<feature type="domain" description="Peptidase M56" evidence="3">
    <location>
        <begin position="4"/>
        <end position="269"/>
    </location>
</feature>
<keyword evidence="5" id="KW-1185">Reference proteome</keyword>
<protein>
    <submittedName>
        <fullName evidence="4">M56 family metallopeptidase</fullName>
    </submittedName>
</protein>
<sequence>MIAFLLDTLLWTGALIALVLLLRRPVARHFGARTAYALWTLPMARLLLPPVVLPAWMGGGEPASLAAAVPGEALTIPVARDLGEGIVAAPATATMPSPVDFVVPLIALWLVGAAMFLVRRFGLYFRMRRELLAAARPVGEVGDIRIVETAGAEGPVAFGVLDKVVVLPVGMIASRDRATRDLAIAHEVAHHRGHDLLVNILVQPLFALHWFNPLGWAGWKALRRDQEAACDARVVDRSSREERARYAGVIADFATARSHSSRHALAAPMACPVLGDKSIVHRLRSLTMNDISARRRVAARALLGTSVLALPLTASISYAKQDPVEAPPAAEAPAEDVGAVSTVGEVEGIGTVGTPPSSLYAEPSSSADRQTFERVEREIGNDGEERVVRRTFSFDGKDFAQMPEFRGWSEEDRAEFERDMQEMRETFAENGEFSREMRQFARDMAHDGKVRRQMRVAINEARAASAAGAFAAAHAVAMAPKVVMECKGEDSPVTSRTDADGSTTLYVCETFGRKVSLGAVRSARATIERDAALSREERTEALRALDEAIAELSN</sequence>
<feature type="transmembrane region" description="Helical" evidence="2">
    <location>
        <begin position="6"/>
        <end position="23"/>
    </location>
</feature>
<feature type="transmembrane region" description="Helical" evidence="2">
    <location>
        <begin position="297"/>
        <end position="319"/>
    </location>
</feature>
<organism evidence="4 5">
    <name type="scientific">Qipengyuania spongiae</name>
    <dbReference type="NCBI Taxonomy" id="2909673"/>
    <lineage>
        <taxon>Bacteria</taxon>
        <taxon>Pseudomonadati</taxon>
        <taxon>Pseudomonadota</taxon>
        <taxon>Alphaproteobacteria</taxon>
        <taxon>Sphingomonadales</taxon>
        <taxon>Erythrobacteraceae</taxon>
        <taxon>Qipengyuania</taxon>
    </lineage>
</organism>
<evidence type="ECO:0000313" key="4">
    <source>
        <dbReference type="EMBL" id="UVI38720.1"/>
    </source>
</evidence>
<accession>A0ABY5SX34</accession>
<dbReference type="PANTHER" id="PTHR34978:SF3">
    <property type="entry name" value="SLR0241 PROTEIN"/>
    <property type="match status" value="1"/>
</dbReference>